<dbReference type="InterPro" id="IPR036097">
    <property type="entry name" value="HisK_dim/P_sf"/>
</dbReference>
<evidence type="ECO:0000256" key="5">
    <source>
        <dbReference type="ARBA" id="ARBA00022777"/>
    </source>
</evidence>
<dbReference type="SMART" id="SM00388">
    <property type="entry name" value="HisKA"/>
    <property type="match status" value="1"/>
</dbReference>
<dbReference type="SMART" id="SM00387">
    <property type="entry name" value="HATPase_c"/>
    <property type="match status" value="1"/>
</dbReference>
<dbReference type="AlphaFoldDB" id="M0ILZ0"/>
<dbReference type="SMART" id="SM00091">
    <property type="entry name" value="PAS"/>
    <property type="match status" value="1"/>
</dbReference>
<evidence type="ECO:0000256" key="3">
    <source>
        <dbReference type="ARBA" id="ARBA00022553"/>
    </source>
</evidence>
<dbReference type="SUPFAM" id="SSF55785">
    <property type="entry name" value="PYP-like sensor domain (PAS domain)"/>
    <property type="match status" value="1"/>
</dbReference>
<evidence type="ECO:0000256" key="6">
    <source>
        <dbReference type="ARBA" id="ARBA00023012"/>
    </source>
</evidence>
<dbReference type="InterPro" id="IPR029016">
    <property type="entry name" value="GAF-like_dom_sf"/>
</dbReference>
<keyword evidence="5 9" id="KW-0418">Kinase</keyword>
<keyword evidence="6" id="KW-0902">Two-component regulatory system</keyword>
<dbReference type="InterPro" id="IPR000014">
    <property type="entry name" value="PAS"/>
</dbReference>
<sequence>MDKLSLSYGNRCADGDVRFDGGWNASSNREMVDQLYFREAVESSGHVVMFTDLDGTIQYVNSAFEETTGYDASEAVGNDPSMLRSGVHDDDHYAEMWETISSGDVWEGELVNKRKNGETYVIEQTIAPITQDGERHGYVAINIEITEKWERERSIEALHSATRDLFQAERFADVATGVGEAITAILGFPINVVRLREDDQLIPVHVDERTTDLLGDRPVYDIDDSLVGDIFTAGDPRVYDDIRAAADDDIDTGPRGSIRSWLYVPLGEYGIISVGQTAPDAFTDTDTQLVEILGMNAEAALRTLEHEQELAHENERLERFAQTVSHDLRNPLNVAEGTLGQMRDFTEQLDRMTRAHKRMEEVIEGVLMLAREGERVMDPEPVDMKTLAVESWDHVQTGAATLTVETDGTDEFTVEADDTRSRHLFENLFRNAITHGDATAVTVGPLDDGFFVADNGCGIPTKQREQVFNPGYSTAAQGTGLGLSIVKEIADAHGWAAAVTEDPSGGARFEFRPKRSYGSV</sequence>
<evidence type="ECO:0000256" key="2">
    <source>
        <dbReference type="ARBA" id="ARBA00012438"/>
    </source>
</evidence>
<dbReference type="SUPFAM" id="SSF55874">
    <property type="entry name" value="ATPase domain of HSP90 chaperone/DNA topoisomerase II/histidine kinase"/>
    <property type="match status" value="1"/>
</dbReference>
<dbReference type="EC" id="2.7.13.3" evidence="2"/>
<dbReference type="InterPro" id="IPR013767">
    <property type="entry name" value="PAS_fold"/>
</dbReference>
<dbReference type="InterPro" id="IPR003594">
    <property type="entry name" value="HATPase_dom"/>
</dbReference>
<dbReference type="Proteomes" id="UP000011550">
    <property type="component" value="Unassembled WGS sequence"/>
</dbReference>
<dbReference type="SMART" id="SM00086">
    <property type="entry name" value="PAC"/>
    <property type="match status" value="1"/>
</dbReference>
<evidence type="ECO:0000313" key="10">
    <source>
        <dbReference type="Proteomes" id="UP000011550"/>
    </source>
</evidence>
<dbReference type="PROSITE" id="PS50109">
    <property type="entry name" value="HIS_KIN"/>
    <property type="match status" value="1"/>
</dbReference>
<dbReference type="PROSITE" id="PS50112">
    <property type="entry name" value="PAS"/>
    <property type="match status" value="1"/>
</dbReference>
<dbReference type="InterPro" id="IPR001610">
    <property type="entry name" value="PAC"/>
</dbReference>
<dbReference type="InterPro" id="IPR036890">
    <property type="entry name" value="HATPase_C_sf"/>
</dbReference>
<organism evidence="9 10">
    <name type="scientific">Haloferax mucosum ATCC BAA-1512</name>
    <dbReference type="NCBI Taxonomy" id="662479"/>
    <lineage>
        <taxon>Archaea</taxon>
        <taxon>Methanobacteriati</taxon>
        <taxon>Methanobacteriota</taxon>
        <taxon>Stenosarchaea group</taxon>
        <taxon>Halobacteria</taxon>
        <taxon>Halobacteriales</taxon>
        <taxon>Haloferacaceae</taxon>
        <taxon>Haloferax</taxon>
    </lineage>
</organism>
<dbReference type="InterPro" id="IPR003661">
    <property type="entry name" value="HisK_dim/P_dom"/>
</dbReference>
<dbReference type="CDD" id="cd00075">
    <property type="entry name" value="HATPase"/>
    <property type="match status" value="1"/>
</dbReference>
<reference evidence="9 10" key="1">
    <citation type="journal article" date="2014" name="PLoS Genet.">
        <title>Phylogenetically driven sequencing of extremely halophilic archaea reveals strategies for static and dynamic osmo-response.</title>
        <authorList>
            <person name="Becker E.A."/>
            <person name="Seitzer P.M."/>
            <person name="Tritt A."/>
            <person name="Larsen D."/>
            <person name="Krusor M."/>
            <person name="Yao A.I."/>
            <person name="Wu D."/>
            <person name="Madern D."/>
            <person name="Eisen J.A."/>
            <person name="Darling A.E."/>
            <person name="Facciotti M.T."/>
        </authorList>
    </citation>
    <scope>NUCLEOTIDE SEQUENCE [LARGE SCALE GENOMIC DNA]</scope>
    <source>
        <strain evidence="9 10">ATCC BAA-1512</strain>
    </source>
</reference>
<dbReference type="Gene3D" id="1.10.287.130">
    <property type="match status" value="1"/>
</dbReference>
<evidence type="ECO:0000259" key="7">
    <source>
        <dbReference type="PROSITE" id="PS50109"/>
    </source>
</evidence>
<dbReference type="InterPro" id="IPR035965">
    <property type="entry name" value="PAS-like_dom_sf"/>
</dbReference>
<comment type="catalytic activity">
    <reaction evidence="1">
        <text>ATP + protein L-histidine = ADP + protein N-phospho-L-histidine.</text>
        <dbReference type="EC" id="2.7.13.3"/>
    </reaction>
</comment>
<comment type="caution">
    <text evidence="9">The sequence shown here is derived from an EMBL/GenBank/DDBJ whole genome shotgun (WGS) entry which is preliminary data.</text>
</comment>
<dbReference type="PRINTS" id="PR00344">
    <property type="entry name" value="BCTRLSENSOR"/>
</dbReference>
<feature type="domain" description="PAS" evidence="8">
    <location>
        <begin position="33"/>
        <end position="92"/>
    </location>
</feature>
<evidence type="ECO:0000256" key="1">
    <source>
        <dbReference type="ARBA" id="ARBA00000085"/>
    </source>
</evidence>
<dbReference type="Pfam" id="PF13185">
    <property type="entry name" value="GAF_2"/>
    <property type="match status" value="1"/>
</dbReference>
<name>M0ILZ0_9EURY</name>
<accession>M0ILZ0</accession>
<dbReference type="CDD" id="cd00082">
    <property type="entry name" value="HisKA"/>
    <property type="match status" value="1"/>
</dbReference>
<dbReference type="Gene3D" id="3.30.450.20">
    <property type="entry name" value="PAS domain"/>
    <property type="match status" value="1"/>
</dbReference>
<keyword evidence="3" id="KW-0597">Phosphoprotein</keyword>
<gene>
    <name evidence="9" type="ORF">C440_04573</name>
</gene>
<evidence type="ECO:0000256" key="4">
    <source>
        <dbReference type="ARBA" id="ARBA00022679"/>
    </source>
</evidence>
<proteinExistence type="predicted"/>
<dbReference type="Gene3D" id="3.30.565.10">
    <property type="entry name" value="Histidine kinase-like ATPase, C-terminal domain"/>
    <property type="match status" value="1"/>
</dbReference>
<dbReference type="InterPro" id="IPR050736">
    <property type="entry name" value="Sensor_HK_Regulatory"/>
</dbReference>
<dbReference type="InterPro" id="IPR003018">
    <property type="entry name" value="GAF"/>
</dbReference>
<keyword evidence="10" id="KW-1185">Reference proteome</keyword>
<dbReference type="Gene3D" id="3.30.450.40">
    <property type="match status" value="1"/>
</dbReference>
<dbReference type="PANTHER" id="PTHR43711:SF1">
    <property type="entry name" value="HISTIDINE KINASE 1"/>
    <property type="match status" value="1"/>
</dbReference>
<dbReference type="NCBIfam" id="TIGR00229">
    <property type="entry name" value="sensory_box"/>
    <property type="match status" value="1"/>
</dbReference>
<protein>
    <recommendedName>
        <fullName evidence="2">histidine kinase</fullName>
        <ecNumber evidence="2">2.7.13.3</ecNumber>
    </recommendedName>
</protein>
<keyword evidence="4" id="KW-0808">Transferase</keyword>
<dbReference type="STRING" id="662479.C440_04573"/>
<dbReference type="EMBL" id="AOLN01000006">
    <property type="protein sequence ID" value="ELZ97022.1"/>
    <property type="molecule type" value="Genomic_DNA"/>
</dbReference>
<dbReference type="GO" id="GO:0006355">
    <property type="term" value="P:regulation of DNA-templated transcription"/>
    <property type="evidence" value="ECO:0007669"/>
    <property type="project" value="InterPro"/>
</dbReference>
<evidence type="ECO:0000313" key="9">
    <source>
        <dbReference type="EMBL" id="ELZ97022.1"/>
    </source>
</evidence>
<dbReference type="CDD" id="cd00130">
    <property type="entry name" value="PAS"/>
    <property type="match status" value="1"/>
</dbReference>
<evidence type="ECO:0000259" key="8">
    <source>
        <dbReference type="PROSITE" id="PS50112"/>
    </source>
</evidence>
<dbReference type="GO" id="GO:0000155">
    <property type="term" value="F:phosphorelay sensor kinase activity"/>
    <property type="evidence" value="ECO:0007669"/>
    <property type="project" value="InterPro"/>
</dbReference>
<dbReference type="Pfam" id="PF00512">
    <property type="entry name" value="HisKA"/>
    <property type="match status" value="1"/>
</dbReference>
<dbReference type="PATRIC" id="fig|662479.7.peg.943"/>
<dbReference type="Pfam" id="PF02518">
    <property type="entry name" value="HATPase_c"/>
    <property type="match status" value="1"/>
</dbReference>
<dbReference type="SUPFAM" id="SSF47384">
    <property type="entry name" value="Homodimeric domain of signal transducing histidine kinase"/>
    <property type="match status" value="1"/>
</dbReference>
<dbReference type="PANTHER" id="PTHR43711">
    <property type="entry name" value="TWO-COMPONENT HISTIDINE KINASE"/>
    <property type="match status" value="1"/>
</dbReference>
<dbReference type="Pfam" id="PF00989">
    <property type="entry name" value="PAS"/>
    <property type="match status" value="1"/>
</dbReference>
<dbReference type="RefSeq" id="WP_008318673.1">
    <property type="nucleotide sequence ID" value="NZ_AOLN01000006.1"/>
</dbReference>
<dbReference type="SUPFAM" id="SSF55781">
    <property type="entry name" value="GAF domain-like"/>
    <property type="match status" value="1"/>
</dbReference>
<dbReference type="InterPro" id="IPR005467">
    <property type="entry name" value="His_kinase_dom"/>
</dbReference>
<dbReference type="InterPro" id="IPR004358">
    <property type="entry name" value="Sig_transdc_His_kin-like_C"/>
</dbReference>
<feature type="domain" description="Histidine kinase" evidence="7">
    <location>
        <begin position="323"/>
        <end position="517"/>
    </location>
</feature>